<evidence type="ECO:0000313" key="6">
    <source>
        <dbReference type="Proteomes" id="UP000295382"/>
    </source>
</evidence>
<dbReference type="Proteomes" id="UP000295382">
    <property type="component" value="Unassembled WGS sequence"/>
</dbReference>
<dbReference type="InterPro" id="IPR000595">
    <property type="entry name" value="cNMP-bd_dom"/>
</dbReference>
<sequence>MELLSTFADSGYMIGELQLFQDVADSSLARLLAGCPVLRVTAGETVLDTSSSGARLFILLRGALRASHPDMQGGLADGTSVQLLPGECVGELTVLDQQAQPATIHALQDSDVLAIEAALLWQIIDQSNGVARNLLRLLSFRVRAVNAQLRRRHRVGEFYRQLSEVDGLTGMQNRTWLEQNMPSLLEQARMTGHPLSVILLDIDHFKKFNDEYGHQAGDDVLRLAAKVVTDTLRPSDFGVRYGGEELLVILPNTHSKAGAGVAQRLCESLRGTVFFSDMHKPLPHITASFGVASLAPGQDAQALIASADTALYRAKHAGRNQVILA</sequence>
<dbReference type="NCBIfam" id="TIGR00254">
    <property type="entry name" value="GGDEF"/>
    <property type="match status" value="1"/>
</dbReference>
<dbReference type="SUPFAM" id="SSF51206">
    <property type="entry name" value="cAMP-binding domain-like"/>
    <property type="match status" value="1"/>
</dbReference>
<keyword evidence="6" id="KW-1185">Reference proteome</keyword>
<reference evidence="5 6" key="1">
    <citation type="submission" date="2019-03" db="EMBL/GenBank/DDBJ databases">
        <title>Genomic Encyclopedia of Type Strains, Phase IV (KMG-IV): sequencing the most valuable type-strain genomes for metagenomic binning, comparative biology and taxonomic classification.</title>
        <authorList>
            <person name="Goeker M."/>
        </authorList>
    </citation>
    <scope>NUCLEOTIDE SEQUENCE [LARGE SCALE GENOMIC DNA]</scope>
    <source>
        <strain evidence="5 6">DSM 7445</strain>
    </source>
</reference>
<dbReference type="InterPro" id="IPR018490">
    <property type="entry name" value="cNMP-bd_dom_sf"/>
</dbReference>
<dbReference type="EC" id="2.7.7.65" evidence="1"/>
<proteinExistence type="predicted"/>
<dbReference type="AlphaFoldDB" id="A0A4R3I040"/>
<dbReference type="PANTHER" id="PTHR45138:SF9">
    <property type="entry name" value="DIGUANYLATE CYCLASE DGCM-RELATED"/>
    <property type="match status" value="1"/>
</dbReference>
<comment type="caution">
    <text evidence="5">The sequence shown here is derived from an EMBL/GenBank/DDBJ whole genome shotgun (WGS) entry which is preliminary data.</text>
</comment>
<dbReference type="EMBL" id="SLZQ01000002">
    <property type="protein sequence ID" value="TCS38534.1"/>
    <property type="molecule type" value="Genomic_DNA"/>
</dbReference>
<name>A0A4R3I040_PAULE</name>
<dbReference type="SUPFAM" id="SSF55073">
    <property type="entry name" value="Nucleotide cyclase"/>
    <property type="match status" value="1"/>
</dbReference>
<dbReference type="InterPro" id="IPR014710">
    <property type="entry name" value="RmlC-like_jellyroll"/>
</dbReference>
<evidence type="ECO:0000256" key="2">
    <source>
        <dbReference type="ARBA" id="ARBA00034247"/>
    </source>
</evidence>
<evidence type="ECO:0000313" key="5">
    <source>
        <dbReference type="EMBL" id="TCS38534.1"/>
    </source>
</evidence>
<dbReference type="PANTHER" id="PTHR45138">
    <property type="entry name" value="REGULATORY COMPONENTS OF SENSORY TRANSDUCTION SYSTEM"/>
    <property type="match status" value="1"/>
</dbReference>
<comment type="catalytic activity">
    <reaction evidence="2">
        <text>2 GTP = 3',3'-c-di-GMP + 2 diphosphate</text>
        <dbReference type="Rhea" id="RHEA:24898"/>
        <dbReference type="ChEBI" id="CHEBI:33019"/>
        <dbReference type="ChEBI" id="CHEBI:37565"/>
        <dbReference type="ChEBI" id="CHEBI:58805"/>
        <dbReference type="EC" id="2.7.7.65"/>
    </reaction>
</comment>
<protein>
    <recommendedName>
        <fullName evidence="1">diguanylate cyclase</fullName>
        <ecNumber evidence="1">2.7.7.65</ecNumber>
    </recommendedName>
</protein>
<dbReference type="PROSITE" id="PS50042">
    <property type="entry name" value="CNMP_BINDING_3"/>
    <property type="match status" value="1"/>
</dbReference>
<dbReference type="Pfam" id="PF00990">
    <property type="entry name" value="GGDEF"/>
    <property type="match status" value="1"/>
</dbReference>
<feature type="domain" description="Cyclic nucleotide-binding" evidence="3">
    <location>
        <begin position="19"/>
        <end position="141"/>
    </location>
</feature>
<accession>A0A4R3I040</accession>
<dbReference type="GO" id="GO:0052621">
    <property type="term" value="F:diguanylate cyclase activity"/>
    <property type="evidence" value="ECO:0007669"/>
    <property type="project" value="UniProtKB-EC"/>
</dbReference>
<dbReference type="Gene3D" id="3.30.70.270">
    <property type="match status" value="1"/>
</dbReference>
<feature type="domain" description="GGDEF" evidence="4">
    <location>
        <begin position="193"/>
        <end position="325"/>
    </location>
</feature>
<dbReference type="CDD" id="cd01949">
    <property type="entry name" value="GGDEF"/>
    <property type="match status" value="1"/>
</dbReference>
<dbReference type="CDD" id="cd00038">
    <property type="entry name" value="CAP_ED"/>
    <property type="match status" value="1"/>
</dbReference>
<gene>
    <name evidence="5" type="ORF">EDC30_102273</name>
</gene>
<dbReference type="SMART" id="SM00267">
    <property type="entry name" value="GGDEF"/>
    <property type="match status" value="1"/>
</dbReference>
<dbReference type="PROSITE" id="PS50887">
    <property type="entry name" value="GGDEF"/>
    <property type="match status" value="1"/>
</dbReference>
<dbReference type="Pfam" id="PF00027">
    <property type="entry name" value="cNMP_binding"/>
    <property type="match status" value="1"/>
</dbReference>
<dbReference type="RefSeq" id="WP_132257605.1">
    <property type="nucleotide sequence ID" value="NZ_SLZQ01000002.1"/>
</dbReference>
<organism evidence="5 6">
    <name type="scientific">Paucimonas lemoignei</name>
    <name type="common">Pseudomonas lemoignei</name>
    <dbReference type="NCBI Taxonomy" id="29443"/>
    <lineage>
        <taxon>Bacteria</taxon>
        <taxon>Pseudomonadati</taxon>
        <taxon>Pseudomonadota</taxon>
        <taxon>Betaproteobacteria</taxon>
        <taxon>Burkholderiales</taxon>
        <taxon>Burkholderiaceae</taxon>
        <taxon>Paucimonas</taxon>
    </lineage>
</organism>
<evidence type="ECO:0000259" key="3">
    <source>
        <dbReference type="PROSITE" id="PS50042"/>
    </source>
</evidence>
<evidence type="ECO:0000256" key="1">
    <source>
        <dbReference type="ARBA" id="ARBA00012528"/>
    </source>
</evidence>
<dbReference type="SMART" id="SM00100">
    <property type="entry name" value="cNMP"/>
    <property type="match status" value="1"/>
</dbReference>
<dbReference type="InterPro" id="IPR043128">
    <property type="entry name" value="Rev_trsase/Diguanyl_cyclase"/>
</dbReference>
<dbReference type="Gene3D" id="2.60.120.10">
    <property type="entry name" value="Jelly Rolls"/>
    <property type="match status" value="1"/>
</dbReference>
<dbReference type="FunFam" id="3.30.70.270:FF:000001">
    <property type="entry name" value="Diguanylate cyclase domain protein"/>
    <property type="match status" value="1"/>
</dbReference>
<evidence type="ECO:0000259" key="4">
    <source>
        <dbReference type="PROSITE" id="PS50887"/>
    </source>
</evidence>
<dbReference type="InterPro" id="IPR050469">
    <property type="entry name" value="Diguanylate_Cyclase"/>
</dbReference>
<dbReference type="OrthoDB" id="9813903at2"/>
<dbReference type="InterPro" id="IPR029787">
    <property type="entry name" value="Nucleotide_cyclase"/>
</dbReference>
<dbReference type="InterPro" id="IPR000160">
    <property type="entry name" value="GGDEF_dom"/>
</dbReference>